<reference evidence="1" key="1">
    <citation type="submission" date="2022-03" db="EMBL/GenBank/DDBJ databases">
        <title>Gramella crocea sp. nov., isolated from activated sludge of a seafood processing plant.</title>
        <authorList>
            <person name="Zhang X."/>
        </authorList>
    </citation>
    <scope>NUCLEOTIDE SEQUENCE</scope>
    <source>
        <strain evidence="1">YJ019</strain>
    </source>
</reference>
<dbReference type="AlphaFoldDB" id="A0A9X2AC60"/>
<keyword evidence="2" id="KW-1185">Reference proteome</keyword>
<organism evidence="1 2">
    <name type="scientific">Christiangramia lutea</name>
    <dbReference type="NCBI Taxonomy" id="1607951"/>
    <lineage>
        <taxon>Bacteria</taxon>
        <taxon>Pseudomonadati</taxon>
        <taxon>Bacteroidota</taxon>
        <taxon>Flavobacteriia</taxon>
        <taxon>Flavobacteriales</taxon>
        <taxon>Flavobacteriaceae</taxon>
        <taxon>Christiangramia</taxon>
    </lineage>
</organism>
<evidence type="ECO:0000313" key="1">
    <source>
        <dbReference type="EMBL" id="MCH4823783.1"/>
    </source>
</evidence>
<dbReference type="Proteomes" id="UP001139226">
    <property type="component" value="Unassembled WGS sequence"/>
</dbReference>
<accession>A0A9X2AC60</accession>
<evidence type="ECO:0000313" key="2">
    <source>
        <dbReference type="Proteomes" id="UP001139226"/>
    </source>
</evidence>
<dbReference type="GO" id="GO:0046921">
    <property type="term" value="F:alpha-(1-&gt;6)-fucosyltransferase activity"/>
    <property type="evidence" value="ECO:0007669"/>
    <property type="project" value="TreeGrafter"/>
</dbReference>
<dbReference type="Gene3D" id="3.40.50.11350">
    <property type="match status" value="1"/>
</dbReference>
<protein>
    <submittedName>
        <fullName evidence="1">Uncharacterized protein</fullName>
    </submittedName>
</protein>
<proteinExistence type="predicted"/>
<name>A0A9X2AC60_9FLAO</name>
<dbReference type="EMBL" id="JAKVTV010000003">
    <property type="protein sequence ID" value="MCH4823783.1"/>
    <property type="molecule type" value="Genomic_DNA"/>
</dbReference>
<gene>
    <name evidence="1" type="ORF">ML462_11435</name>
</gene>
<sequence length="310" mass="36721">MEPHLLKKYRSLNNSFDKKLTFHLGAEAGFFSEFNNMILAMIYCLDNRIKFTLYSKKGNFSLNNGWNDFFLPFCDQTEFYLHQRYNRRANQVKNSKKLPPKLLKVITGNEFLTQDIWNSFRNSQFSNKKFTFPDLGLKDSSLLQVTRTIIPIIWRYKPNSEKIIKKYKSSVELPRDYISIHIRSGDKNIESTTYSFQKYIEKAALVNFSKNAFILTDDYKVIKELEKNYPDWNFRTLCSPTEKGYRHSDFKKYDKHEKYLKHLKLLASIDLCAKSNHFIGTYSSNPGMFMGMRIGEENCSCIDYDNWVLW</sequence>
<dbReference type="RefSeq" id="WP_240713951.1">
    <property type="nucleotide sequence ID" value="NZ_JAKVTV010000003.1"/>
</dbReference>
<comment type="caution">
    <text evidence="1">The sequence shown here is derived from an EMBL/GenBank/DDBJ whole genome shotgun (WGS) entry which is preliminary data.</text>
</comment>
<dbReference type="PANTHER" id="PTHR13132:SF29">
    <property type="entry name" value="ALPHA-(1,6)-FUCOSYLTRANSFERASE"/>
    <property type="match status" value="1"/>
</dbReference>
<dbReference type="PANTHER" id="PTHR13132">
    <property type="entry name" value="ALPHA- 1,6 -FUCOSYLTRANSFERASE"/>
    <property type="match status" value="1"/>
</dbReference>
<dbReference type="GO" id="GO:0006487">
    <property type="term" value="P:protein N-linked glycosylation"/>
    <property type="evidence" value="ECO:0007669"/>
    <property type="project" value="TreeGrafter"/>
</dbReference>